<name>A0A327S7U0_9SPHI</name>
<gene>
    <name evidence="2" type="ORF">LY11_04168</name>
</gene>
<evidence type="ECO:0000313" key="3">
    <source>
        <dbReference type="Proteomes" id="UP000249754"/>
    </source>
</evidence>
<proteinExistence type="predicted"/>
<evidence type="ECO:0000256" key="1">
    <source>
        <dbReference type="SAM" id="Phobius"/>
    </source>
</evidence>
<feature type="transmembrane region" description="Helical" evidence="1">
    <location>
        <begin position="61"/>
        <end position="82"/>
    </location>
</feature>
<keyword evidence="1" id="KW-1133">Transmembrane helix</keyword>
<keyword evidence="1" id="KW-0812">Transmembrane</keyword>
<evidence type="ECO:0000313" key="2">
    <source>
        <dbReference type="EMBL" id="RAJ24981.1"/>
    </source>
</evidence>
<sequence length="89" mass="9903">MSLIITILPLFIFIILAIIGQRLLKFKGYEGYYNFLLILSITPLFWLIAGCLTSKNTKNNTGLASVLSIIFAIFLLGVSVYMKGQSRGI</sequence>
<organism evidence="2 3">
    <name type="scientific">Pedobacter cryoconitis</name>
    <dbReference type="NCBI Taxonomy" id="188932"/>
    <lineage>
        <taxon>Bacteria</taxon>
        <taxon>Pseudomonadati</taxon>
        <taxon>Bacteroidota</taxon>
        <taxon>Sphingobacteriia</taxon>
        <taxon>Sphingobacteriales</taxon>
        <taxon>Sphingobacteriaceae</taxon>
        <taxon>Pedobacter</taxon>
    </lineage>
</organism>
<dbReference type="Proteomes" id="UP000249754">
    <property type="component" value="Unassembled WGS sequence"/>
</dbReference>
<feature type="transmembrane region" description="Helical" evidence="1">
    <location>
        <begin position="6"/>
        <end position="24"/>
    </location>
</feature>
<accession>A0A327S7U0</accession>
<feature type="transmembrane region" description="Helical" evidence="1">
    <location>
        <begin position="31"/>
        <end position="49"/>
    </location>
</feature>
<keyword evidence="1" id="KW-0472">Membrane</keyword>
<comment type="caution">
    <text evidence="2">The sequence shown here is derived from an EMBL/GenBank/DDBJ whole genome shotgun (WGS) entry which is preliminary data.</text>
</comment>
<protein>
    <submittedName>
        <fullName evidence="2">Uncharacterized protein</fullName>
    </submittedName>
</protein>
<dbReference type="AlphaFoldDB" id="A0A327S7U0"/>
<reference evidence="2 3" key="1">
    <citation type="submission" date="2018-06" db="EMBL/GenBank/DDBJ databases">
        <title>Genomic Encyclopedia of Archaeal and Bacterial Type Strains, Phase II (KMG-II): from individual species to whole genera.</title>
        <authorList>
            <person name="Goeker M."/>
        </authorList>
    </citation>
    <scope>NUCLEOTIDE SEQUENCE [LARGE SCALE GENOMIC DNA]</scope>
    <source>
        <strain evidence="2 3">DSM 14825</strain>
    </source>
</reference>
<dbReference type="EMBL" id="QLLR01000028">
    <property type="protein sequence ID" value="RAJ24981.1"/>
    <property type="molecule type" value="Genomic_DNA"/>
</dbReference>